<dbReference type="InterPro" id="IPR036625">
    <property type="entry name" value="E3-bd_dom_sf"/>
</dbReference>
<feature type="domain" description="Lsr2 DNA-binding" evidence="2">
    <location>
        <begin position="50"/>
        <end position="83"/>
    </location>
</feature>
<dbReference type="EMBL" id="VCKW01000030">
    <property type="protein sequence ID" value="TMR04389.1"/>
    <property type="molecule type" value="Genomic_DNA"/>
</dbReference>
<keyword evidence="4" id="KW-1185">Reference proteome</keyword>
<dbReference type="GO" id="GO:0016746">
    <property type="term" value="F:acyltransferase activity"/>
    <property type="evidence" value="ECO:0007669"/>
    <property type="project" value="InterPro"/>
</dbReference>
<dbReference type="GO" id="GO:0003677">
    <property type="term" value="F:DNA binding"/>
    <property type="evidence" value="ECO:0007669"/>
    <property type="project" value="UniProtKB-KW"/>
</dbReference>
<sequence>MAAKERDLYARHVAPGDDEWEQAEGTELYVARFWRLPTPPLTDQPGDQASERIETIRSWAKDTGLQVNDHGPIPDAIIAMYNATH</sequence>
<dbReference type="InterPro" id="IPR055370">
    <property type="entry name" value="Lsr2_DNA-bd"/>
</dbReference>
<dbReference type="Pfam" id="PF23359">
    <property type="entry name" value="Lsr2_DNA-bd"/>
    <property type="match status" value="1"/>
</dbReference>
<reference evidence="3 4" key="1">
    <citation type="submission" date="2019-05" db="EMBL/GenBank/DDBJ databases">
        <title>Draft genome sequence of Actinomadura sp. 14C53.</title>
        <authorList>
            <person name="Saricaoglu S."/>
            <person name="Isik K."/>
        </authorList>
    </citation>
    <scope>NUCLEOTIDE SEQUENCE [LARGE SCALE GENOMIC DNA]</scope>
    <source>
        <strain evidence="3 4">14C53</strain>
    </source>
</reference>
<evidence type="ECO:0000256" key="1">
    <source>
        <dbReference type="ARBA" id="ARBA00023125"/>
    </source>
</evidence>
<evidence type="ECO:0000259" key="2">
    <source>
        <dbReference type="Pfam" id="PF23359"/>
    </source>
</evidence>
<gene>
    <name evidence="3" type="ORF">ETD83_08450</name>
</gene>
<organism evidence="3 4">
    <name type="scientific">Actinomadura soli</name>
    <dbReference type="NCBI Taxonomy" id="2508997"/>
    <lineage>
        <taxon>Bacteria</taxon>
        <taxon>Bacillati</taxon>
        <taxon>Actinomycetota</taxon>
        <taxon>Actinomycetes</taxon>
        <taxon>Streptosporangiales</taxon>
        <taxon>Thermomonosporaceae</taxon>
        <taxon>Actinomadura</taxon>
    </lineage>
</organism>
<keyword evidence="1" id="KW-0238">DNA-binding</keyword>
<dbReference type="Gene3D" id="4.10.320.10">
    <property type="entry name" value="E3-binding domain"/>
    <property type="match status" value="1"/>
</dbReference>
<proteinExistence type="predicted"/>
<evidence type="ECO:0000313" key="3">
    <source>
        <dbReference type="EMBL" id="TMR04389.1"/>
    </source>
</evidence>
<protein>
    <recommendedName>
        <fullName evidence="2">Lsr2 DNA-binding domain-containing protein</fullName>
    </recommendedName>
</protein>
<comment type="caution">
    <text evidence="3">The sequence shown here is derived from an EMBL/GenBank/DDBJ whole genome shotgun (WGS) entry which is preliminary data.</text>
</comment>
<dbReference type="OrthoDB" id="3475279at2"/>
<name>A0A5C4JGD4_9ACTN</name>
<evidence type="ECO:0000313" key="4">
    <source>
        <dbReference type="Proteomes" id="UP000309174"/>
    </source>
</evidence>
<dbReference type="Proteomes" id="UP000309174">
    <property type="component" value="Unassembled WGS sequence"/>
</dbReference>
<dbReference type="AlphaFoldDB" id="A0A5C4JGD4"/>
<accession>A0A5C4JGD4</accession>